<evidence type="ECO:0000256" key="3">
    <source>
        <dbReference type="ARBA" id="ARBA00022553"/>
    </source>
</evidence>
<dbReference type="PROSITE" id="PS50113">
    <property type="entry name" value="PAC"/>
    <property type="match status" value="2"/>
</dbReference>
<dbReference type="NCBIfam" id="TIGR00229">
    <property type="entry name" value="sensory_box"/>
    <property type="match status" value="4"/>
</dbReference>
<dbReference type="CDD" id="cd00075">
    <property type="entry name" value="HATPase"/>
    <property type="match status" value="1"/>
</dbReference>
<feature type="domain" description="PAS" evidence="7">
    <location>
        <begin position="12"/>
        <end position="54"/>
    </location>
</feature>
<keyword evidence="5" id="KW-0418">Kinase</keyword>
<dbReference type="InterPro" id="IPR004358">
    <property type="entry name" value="Sig_transdc_His_kin-like_C"/>
</dbReference>
<dbReference type="SUPFAM" id="SSF47384">
    <property type="entry name" value="Homodimeric domain of signal transducing histidine kinase"/>
    <property type="match status" value="1"/>
</dbReference>
<dbReference type="Gene3D" id="1.10.287.130">
    <property type="match status" value="1"/>
</dbReference>
<dbReference type="SMART" id="SM00388">
    <property type="entry name" value="HisKA"/>
    <property type="match status" value="1"/>
</dbReference>
<reference evidence="9 10" key="1">
    <citation type="journal article" date="2020" name="Microorganisms">
        <title>Osmotic Adaptation and Compatible Solute Biosynthesis of Phototrophic Bacteria as Revealed from Genome Analyses.</title>
        <authorList>
            <person name="Imhoff J.F."/>
            <person name="Rahn T."/>
            <person name="Kunzel S."/>
            <person name="Keller A."/>
            <person name="Neulinger S.C."/>
        </authorList>
    </citation>
    <scope>NUCLEOTIDE SEQUENCE [LARGE SCALE GENOMIC DNA]</scope>
    <source>
        <strain evidence="9 10">DSM 9895</strain>
    </source>
</reference>
<dbReference type="SUPFAM" id="SSF55785">
    <property type="entry name" value="PYP-like sensor domain (PAS domain)"/>
    <property type="match status" value="4"/>
</dbReference>
<proteinExistence type="predicted"/>
<dbReference type="InterPro" id="IPR000014">
    <property type="entry name" value="PAS"/>
</dbReference>
<protein>
    <recommendedName>
        <fullName evidence="2">histidine kinase</fullName>
        <ecNumber evidence="2">2.7.13.3</ecNumber>
    </recommendedName>
</protein>
<dbReference type="PROSITE" id="PS50112">
    <property type="entry name" value="PAS"/>
    <property type="match status" value="3"/>
</dbReference>
<evidence type="ECO:0000256" key="5">
    <source>
        <dbReference type="ARBA" id="ARBA00022777"/>
    </source>
</evidence>
<dbReference type="InterPro" id="IPR003661">
    <property type="entry name" value="HisK_dim/P_dom"/>
</dbReference>
<feature type="domain" description="PAC" evidence="8">
    <location>
        <begin position="84"/>
        <end position="137"/>
    </location>
</feature>
<sequence>MTANSPGTAGANPVLLSVLAQRTPNAVIVTDPTGRIEWVNDGFSRLTGYTHEEVQCLVPGAFLQGPKTEADTRARMAKALSRAEGFDVELVNYAKNGEPYWVHIDCQPIVENGELTHYIAIETDVTERKTLEENLLRAERVARLGHWTLDMASKTVSWSDEAYRIFGMPVGAPLGGLDAILERFHPRDAADVRALLERAAANGEGFSYRKRLLIDGAIKWIDVRAECKRASDGTAASFFGTVQDVTELVDARESSRHQEDRFRAMADTIPGVAYQWVHWPDGTQGFTYLSPNAPHVLGHSVEALLEDWTLIAVDDRDAERFHRSIREAVENRRDWTFSGRRVSPEGEVRWFQASAKLIDGPSGELIANGLIVDTTDEAAAHQALRDSELRLRTLMDAVPAAIAYVDAGGIFRYANRARRALAGDAGQDLTGQYWRTAQDPEAGVYTAPRLERALGGETVNYVVTRISDSVDQRETVYDTTLVPDIDTDGTVKGVFSIAFDVSDYKHREHELLAARERAQAADRAKSAFLATMSHELRTPLNAINGYAEIMTAAMFGPLGNARYRDYAADILASGRYLLDLVDGVLNLSSIEAGQTELETEPVHLAAVADDVARMLDGKVHTGGLHLELDPLEGLVVQADPRALKQVLINLLDNAVKYGRPGDTVRLAAAAEHGHAVIAVCDDGPGIDADDLYRIEQPFVRGGRGAAWEAGEKPGVGLGLALVKRLVEAMHGTLHIDSDLGRGTRVEVRLPALVDRRVPARAG</sequence>
<dbReference type="Pfam" id="PF08448">
    <property type="entry name" value="PAS_4"/>
    <property type="match status" value="1"/>
</dbReference>
<feature type="domain" description="PAC" evidence="8">
    <location>
        <begin position="204"/>
        <end position="257"/>
    </location>
</feature>
<dbReference type="Gene3D" id="2.10.70.100">
    <property type="match status" value="1"/>
</dbReference>
<dbReference type="InterPro" id="IPR000700">
    <property type="entry name" value="PAS-assoc_C"/>
</dbReference>
<evidence type="ECO:0000259" key="8">
    <source>
        <dbReference type="PROSITE" id="PS50113"/>
    </source>
</evidence>
<dbReference type="Pfam" id="PF00512">
    <property type="entry name" value="HisKA"/>
    <property type="match status" value="1"/>
</dbReference>
<dbReference type="InterPro" id="IPR013655">
    <property type="entry name" value="PAS_fold_3"/>
</dbReference>
<dbReference type="PANTHER" id="PTHR43047">
    <property type="entry name" value="TWO-COMPONENT HISTIDINE PROTEIN KINASE"/>
    <property type="match status" value="1"/>
</dbReference>
<dbReference type="Gene3D" id="3.30.450.20">
    <property type="entry name" value="PAS domain"/>
    <property type="match status" value="4"/>
</dbReference>
<keyword evidence="3" id="KW-0597">Phosphoprotein</keyword>
<feature type="domain" description="PAS" evidence="7">
    <location>
        <begin position="147"/>
        <end position="203"/>
    </location>
</feature>
<dbReference type="InterPro" id="IPR035965">
    <property type="entry name" value="PAS-like_dom_sf"/>
</dbReference>
<dbReference type="SMART" id="SM00387">
    <property type="entry name" value="HATPase_c"/>
    <property type="match status" value="1"/>
</dbReference>
<evidence type="ECO:0000313" key="10">
    <source>
        <dbReference type="Proteomes" id="UP001296873"/>
    </source>
</evidence>
<feature type="domain" description="PAS" evidence="7">
    <location>
        <begin position="387"/>
        <end position="457"/>
    </location>
</feature>
<dbReference type="Pfam" id="PF02518">
    <property type="entry name" value="HATPase_c"/>
    <property type="match status" value="1"/>
</dbReference>
<evidence type="ECO:0000256" key="1">
    <source>
        <dbReference type="ARBA" id="ARBA00000085"/>
    </source>
</evidence>
<name>A0ABS1DKX6_9PROT</name>
<comment type="caution">
    <text evidence="9">The sequence shown here is derived from an EMBL/GenBank/DDBJ whole genome shotgun (WGS) entry which is preliminary data.</text>
</comment>
<evidence type="ECO:0000256" key="4">
    <source>
        <dbReference type="ARBA" id="ARBA00022679"/>
    </source>
</evidence>
<dbReference type="InterPro" id="IPR005467">
    <property type="entry name" value="His_kinase_dom"/>
</dbReference>
<organism evidence="9 10">
    <name type="scientific">Rhodovibrio sodomensis</name>
    <dbReference type="NCBI Taxonomy" id="1088"/>
    <lineage>
        <taxon>Bacteria</taxon>
        <taxon>Pseudomonadati</taxon>
        <taxon>Pseudomonadota</taxon>
        <taxon>Alphaproteobacteria</taxon>
        <taxon>Rhodospirillales</taxon>
        <taxon>Rhodovibrionaceae</taxon>
        <taxon>Rhodovibrio</taxon>
    </lineage>
</organism>
<dbReference type="Proteomes" id="UP001296873">
    <property type="component" value="Unassembled WGS sequence"/>
</dbReference>
<dbReference type="Pfam" id="PF13426">
    <property type="entry name" value="PAS_9"/>
    <property type="match status" value="1"/>
</dbReference>
<evidence type="ECO:0000259" key="6">
    <source>
        <dbReference type="PROSITE" id="PS50109"/>
    </source>
</evidence>
<dbReference type="RefSeq" id="WP_200343672.1">
    <property type="nucleotide sequence ID" value="NZ_NRRL01000149.1"/>
</dbReference>
<gene>
    <name evidence="9" type="ORF">CKO28_24360</name>
</gene>
<dbReference type="Pfam" id="PF08447">
    <property type="entry name" value="PAS_3"/>
    <property type="match status" value="2"/>
</dbReference>
<dbReference type="EMBL" id="NRRL01000149">
    <property type="protein sequence ID" value="MBK1671142.1"/>
    <property type="molecule type" value="Genomic_DNA"/>
</dbReference>
<feature type="domain" description="Histidine kinase" evidence="6">
    <location>
        <begin position="531"/>
        <end position="753"/>
    </location>
</feature>
<dbReference type="SUPFAM" id="SSF55874">
    <property type="entry name" value="ATPase domain of HSP90 chaperone/DNA topoisomerase II/histidine kinase"/>
    <property type="match status" value="1"/>
</dbReference>
<dbReference type="InterPro" id="IPR001610">
    <property type="entry name" value="PAC"/>
</dbReference>
<dbReference type="InterPro" id="IPR013656">
    <property type="entry name" value="PAS_4"/>
</dbReference>
<comment type="catalytic activity">
    <reaction evidence="1">
        <text>ATP + protein L-histidine = ADP + protein N-phospho-L-histidine.</text>
        <dbReference type="EC" id="2.7.13.3"/>
    </reaction>
</comment>
<dbReference type="CDD" id="cd00082">
    <property type="entry name" value="HisKA"/>
    <property type="match status" value="1"/>
</dbReference>
<dbReference type="SMART" id="SM00086">
    <property type="entry name" value="PAC"/>
    <property type="match status" value="3"/>
</dbReference>
<dbReference type="InterPro" id="IPR036890">
    <property type="entry name" value="HATPase_C_sf"/>
</dbReference>
<evidence type="ECO:0000259" key="7">
    <source>
        <dbReference type="PROSITE" id="PS50112"/>
    </source>
</evidence>
<dbReference type="Gene3D" id="3.30.565.10">
    <property type="entry name" value="Histidine kinase-like ATPase, C-terminal domain"/>
    <property type="match status" value="1"/>
</dbReference>
<dbReference type="PROSITE" id="PS50109">
    <property type="entry name" value="HIS_KIN"/>
    <property type="match status" value="1"/>
</dbReference>
<dbReference type="CDD" id="cd00130">
    <property type="entry name" value="PAS"/>
    <property type="match status" value="3"/>
</dbReference>
<keyword evidence="4" id="KW-0808">Transferase</keyword>
<evidence type="ECO:0000313" key="9">
    <source>
        <dbReference type="EMBL" id="MBK1671142.1"/>
    </source>
</evidence>
<dbReference type="InterPro" id="IPR003594">
    <property type="entry name" value="HATPase_dom"/>
</dbReference>
<dbReference type="EC" id="2.7.13.3" evidence="2"/>
<evidence type="ECO:0000256" key="2">
    <source>
        <dbReference type="ARBA" id="ARBA00012438"/>
    </source>
</evidence>
<keyword evidence="10" id="KW-1185">Reference proteome</keyword>
<dbReference type="PANTHER" id="PTHR43047:SF72">
    <property type="entry name" value="OSMOSENSING HISTIDINE PROTEIN KINASE SLN1"/>
    <property type="match status" value="1"/>
</dbReference>
<dbReference type="InterPro" id="IPR036097">
    <property type="entry name" value="HisK_dim/P_sf"/>
</dbReference>
<accession>A0ABS1DKX6</accession>
<dbReference type="PRINTS" id="PR00344">
    <property type="entry name" value="BCTRLSENSOR"/>
</dbReference>
<dbReference type="SMART" id="SM00091">
    <property type="entry name" value="PAS"/>
    <property type="match status" value="4"/>
</dbReference>